<keyword evidence="3" id="KW-0808">Transferase</keyword>
<accession>A0ABX7P7Z5</accession>
<dbReference type="InterPro" id="IPR050859">
    <property type="entry name" value="Class-I_PLP-dep_aminotransf"/>
</dbReference>
<proteinExistence type="predicted"/>
<dbReference type="InterPro" id="IPR004839">
    <property type="entry name" value="Aminotransferase_I/II_large"/>
</dbReference>
<keyword evidence="2 6" id="KW-0032">Aminotransferase</keyword>
<dbReference type="Gene3D" id="3.90.1150.10">
    <property type="entry name" value="Aspartate Aminotransferase, domain 1"/>
    <property type="match status" value="1"/>
</dbReference>
<evidence type="ECO:0000256" key="2">
    <source>
        <dbReference type="ARBA" id="ARBA00022576"/>
    </source>
</evidence>
<dbReference type="InterPro" id="IPR015422">
    <property type="entry name" value="PyrdxlP-dep_Trfase_small"/>
</dbReference>
<reference evidence="6 7" key="1">
    <citation type="submission" date="2021-02" db="EMBL/GenBank/DDBJ databases">
        <title>De Novo genome assembly of isolated myxobacteria.</title>
        <authorList>
            <person name="Stevens D.C."/>
        </authorList>
    </citation>
    <scope>NUCLEOTIDE SEQUENCE [LARGE SCALE GENOMIC DNA]</scope>
    <source>
        <strain evidence="7">SCPEA02</strain>
    </source>
</reference>
<protein>
    <submittedName>
        <fullName evidence="6">PLP-dependent aminotransferase family protein</fullName>
    </submittedName>
</protein>
<dbReference type="PANTHER" id="PTHR42790:SF19">
    <property type="entry name" value="KYNURENINE_ALPHA-AMINOADIPATE AMINOTRANSFERASE, MITOCHONDRIAL"/>
    <property type="match status" value="1"/>
</dbReference>
<dbReference type="CDD" id="cd00609">
    <property type="entry name" value="AAT_like"/>
    <property type="match status" value="1"/>
</dbReference>
<dbReference type="InterPro" id="IPR015421">
    <property type="entry name" value="PyrdxlP-dep_Trfase_major"/>
</dbReference>
<evidence type="ECO:0000259" key="5">
    <source>
        <dbReference type="Pfam" id="PF00155"/>
    </source>
</evidence>
<dbReference type="RefSeq" id="WP_206728112.1">
    <property type="nucleotide sequence ID" value="NZ_CP071090.1"/>
</dbReference>
<dbReference type="Pfam" id="PF00155">
    <property type="entry name" value="Aminotran_1_2"/>
    <property type="match status" value="1"/>
</dbReference>
<evidence type="ECO:0000256" key="3">
    <source>
        <dbReference type="ARBA" id="ARBA00022679"/>
    </source>
</evidence>
<dbReference type="Gene3D" id="3.40.640.10">
    <property type="entry name" value="Type I PLP-dependent aspartate aminotransferase-like (Major domain)"/>
    <property type="match status" value="1"/>
</dbReference>
<comment type="cofactor">
    <cofactor evidence="1">
        <name>pyridoxal 5'-phosphate</name>
        <dbReference type="ChEBI" id="CHEBI:597326"/>
    </cofactor>
</comment>
<dbReference type="InterPro" id="IPR015424">
    <property type="entry name" value="PyrdxlP-dep_Trfase"/>
</dbReference>
<evidence type="ECO:0000256" key="1">
    <source>
        <dbReference type="ARBA" id="ARBA00001933"/>
    </source>
</evidence>
<dbReference type="GO" id="GO:0008483">
    <property type="term" value="F:transaminase activity"/>
    <property type="evidence" value="ECO:0007669"/>
    <property type="project" value="UniProtKB-KW"/>
</dbReference>
<keyword evidence="7" id="KW-1185">Reference proteome</keyword>
<dbReference type="SUPFAM" id="SSF53383">
    <property type="entry name" value="PLP-dependent transferases"/>
    <property type="match status" value="1"/>
</dbReference>
<organism evidence="6 7">
    <name type="scientific">Pyxidicoccus parkwayensis</name>
    <dbReference type="NCBI Taxonomy" id="2813578"/>
    <lineage>
        <taxon>Bacteria</taxon>
        <taxon>Pseudomonadati</taxon>
        <taxon>Myxococcota</taxon>
        <taxon>Myxococcia</taxon>
        <taxon>Myxococcales</taxon>
        <taxon>Cystobacterineae</taxon>
        <taxon>Myxococcaceae</taxon>
        <taxon>Pyxidicoccus</taxon>
    </lineage>
</organism>
<sequence length="400" mass="44184">MSSSMNTPELPLASWARRIAPSAMQDMLQNITKPGVFSLALGLPAAELFPTEGMGQAAARVLAEQGGALQYSATLQPLREHVVRMMEKRGVKCTPQQVFLTTGAQQGMNLLVRLMLEAGQSVMLEDRVYSGFQQVLEPYQVKRLAVRRDASTGLDLDAVESVLKSGERPAFLYTMSDGHNPLGTSMAMEARERLVKLARDYRMPIIEDDAYGFLQYEDTVLPPLRALEDRGVFYVGSFSKILAPALRVGWVVVPEQMVFRLATVKESSDIDTATFTQRIVLSFLDSGKLEEHLTRLRQEYRTRRDALLKALETHMPKGATWTKPTSGMFVWVELPEGADTTALLARALETEKVAYLPGQAFSVAGGRSAAHCMRLNFSNCEPAKIEEAVARLGRVLAARG</sequence>
<gene>
    <name evidence="6" type="ORF">JY651_17245</name>
</gene>
<keyword evidence="4" id="KW-0663">Pyridoxal phosphate</keyword>
<evidence type="ECO:0000313" key="6">
    <source>
        <dbReference type="EMBL" id="QSQ26567.1"/>
    </source>
</evidence>
<name>A0ABX7P7Z5_9BACT</name>
<evidence type="ECO:0000256" key="4">
    <source>
        <dbReference type="ARBA" id="ARBA00022898"/>
    </source>
</evidence>
<dbReference type="EMBL" id="CP071090">
    <property type="protein sequence ID" value="QSQ26567.1"/>
    <property type="molecule type" value="Genomic_DNA"/>
</dbReference>
<evidence type="ECO:0000313" key="7">
    <source>
        <dbReference type="Proteomes" id="UP000662747"/>
    </source>
</evidence>
<dbReference type="Proteomes" id="UP000662747">
    <property type="component" value="Chromosome"/>
</dbReference>
<feature type="domain" description="Aminotransferase class I/classII large" evidence="5">
    <location>
        <begin position="55"/>
        <end position="392"/>
    </location>
</feature>
<dbReference type="PANTHER" id="PTHR42790">
    <property type="entry name" value="AMINOTRANSFERASE"/>
    <property type="match status" value="1"/>
</dbReference>